<dbReference type="GO" id="GO:0019774">
    <property type="term" value="C:proteasome core complex, beta-subunit complex"/>
    <property type="evidence" value="ECO:0007669"/>
    <property type="project" value="UniProtKB-UniRule"/>
</dbReference>
<dbReference type="PROSITE" id="PS51476">
    <property type="entry name" value="PROTEASOME_BETA_2"/>
    <property type="match status" value="1"/>
</dbReference>
<dbReference type="InterPro" id="IPR023333">
    <property type="entry name" value="Proteasome_suB-type"/>
</dbReference>
<dbReference type="GO" id="GO:0005634">
    <property type="term" value="C:nucleus"/>
    <property type="evidence" value="ECO:0007669"/>
    <property type="project" value="UniProtKB-SubCell"/>
</dbReference>
<dbReference type="FunFam" id="3.60.20.10:FF:000014">
    <property type="entry name" value="Proteasome subunit beta type-7"/>
    <property type="match status" value="1"/>
</dbReference>
<dbReference type="Pfam" id="PF00227">
    <property type="entry name" value="Proteasome"/>
    <property type="match status" value="1"/>
</dbReference>
<evidence type="ECO:0000256" key="2">
    <source>
        <dbReference type="ARBA" id="ARBA00022942"/>
    </source>
</evidence>
<dbReference type="AlphaFoldDB" id="A0A1B6GG72"/>
<dbReference type="Gene3D" id="3.60.20.10">
    <property type="entry name" value="Glutamine Phosphoribosylpyrophosphate, subunit 1, domain 1"/>
    <property type="match status" value="1"/>
</dbReference>
<accession>A0A1B6GG72</accession>
<dbReference type="SUPFAM" id="SSF56235">
    <property type="entry name" value="N-terminal nucleophile aminohydrolases (Ntn hydrolases)"/>
    <property type="match status" value="1"/>
</dbReference>
<proteinExistence type="inferred from homology"/>
<protein>
    <recommendedName>
        <fullName evidence="5">Proteasome subunit beta</fullName>
    </recommendedName>
</protein>
<evidence type="ECO:0000256" key="4">
    <source>
        <dbReference type="ARBA" id="ARBA00026071"/>
    </source>
</evidence>
<comment type="function">
    <text evidence="5">Non-catalytic component of the proteasome.</text>
</comment>
<gene>
    <name evidence="6" type="ORF">g.25337</name>
</gene>
<dbReference type="PANTHER" id="PTHR32194">
    <property type="entry name" value="METALLOPROTEASE TLDD"/>
    <property type="match status" value="1"/>
</dbReference>
<organism evidence="6">
    <name type="scientific">Cuerna arida</name>
    <dbReference type="NCBI Taxonomy" id="1464854"/>
    <lineage>
        <taxon>Eukaryota</taxon>
        <taxon>Metazoa</taxon>
        <taxon>Ecdysozoa</taxon>
        <taxon>Arthropoda</taxon>
        <taxon>Hexapoda</taxon>
        <taxon>Insecta</taxon>
        <taxon>Pterygota</taxon>
        <taxon>Neoptera</taxon>
        <taxon>Paraneoptera</taxon>
        <taxon>Hemiptera</taxon>
        <taxon>Auchenorrhyncha</taxon>
        <taxon>Membracoidea</taxon>
        <taxon>Cicadellidae</taxon>
        <taxon>Cicadellinae</taxon>
        <taxon>Proconiini</taxon>
        <taxon>Cuerna</taxon>
    </lineage>
</organism>
<dbReference type="EMBL" id="GECZ01008363">
    <property type="protein sequence ID" value="JAS61406.1"/>
    <property type="molecule type" value="Transcribed_RNA"/>
</dbReference>
<keyword evidence="3 5" id="KW-0539">Nucleus</keyword>
<dbReference type="InterPro" id="IPR001353">
    <property type="entry name" value="Proteasome_sua/b"/>
</dbReference>
<dbReference type="CDD" id="cd03760">
    <property type="entry name" value="proteasome_beta_type_4"/>
    <property type="match status" value="1"/>
</dbReference>
<evidence type="ECO:0000256" key="5">
    <source>
        <dbReference type="PIRNR" id="PIRNR001213"/>
    </source>
</evidence>
<dbReference type="GO" id="GO:0005737">
    <property type="term" value="C:cytoplasm"/>
    <property type="evidence" value="ECO:0007669"/>
    <property type="project" value="UniProtKB-SubCell"/>
</dbReference>
<keyword evidence="1 5" id="KW-0963">Cytoplasm</keyword>
<evidence type="ECO:0000313" key="6">
    <source>
        <dbReference type="EMBL" id="JAS61406.1"/>
    </source>
</evidence>
<comment type="similarity">
    <text evidence="5">Belongs to the peptidase T1B family.</text>
</comment>
<evidence type="ECO:0000256" key="3">
    <source>
        <dbReference type="ARBA" id="ARBA00023242"/>
    </source>
</evidence>
<reference evidence="6" key="1">
    <citation type="submission" date="2015-11" db="EMBL/GenBank/DDBJ databases">
        <title>De novo transcriptome assembly of four potential Pierce s Disease insect vectors from Arizona vineyards.</title>
        <authorList>
            <person name="Tassone E.E."/>
        </authorList>
    </citation>
    <scope>NUCLEOTIDE SEQUENCE</scope>
</reference>
<dbReference type="PIRSF" id="PIRSF001213">
    <property type="entry name" value="Psome_endopept_beta"/>
    <property type="match status" value="1"/>
</dbReference>
<evidence type="ECO:0000256" key="1">
    <source>
        <dbReference type="ARBA" id="ARBA00022490"/>
    </source>
</evidence>
<keyword evidence="2 5" id="KW-0647">Proteasome</keyword>
<dbReference type="InterPro" id="IPR016295">
    <property type="entry name" value="Proteasome_beta4"/>
</dbReference>
<sequence>MAFSGPFSSDVPFWNNGPSPGCLYDFPKANLSNTSNGGFNQRSQRPITTTTSVLAMKFDGGVILSADMLGSYGSLARFPNCPRLVRVNKNILIGASGDYADFQYLKDIIQQKIIDEDCMDDGFHLKPKSLYCWLTRVLYNRRSKFDPLWNTYVVAGLQDGEPFLGGVNMLGTAFEDSTVATGYGAYMALPLMRDAYEKKPNMSQQEAYQLLVKCMEVLYYRDGRAFNKYQIATITASGIEITEPLSIVGNWTMANTY</sequence>
<comment type="subcellular location">
    <subcellularLocation>
        <location evidence="5">Cytoplasm</location>
    </subcellularLocation>
    <subcellularLocation>
        <location evidence="5">Nucleus</location>
    </subcellularLocation>
</comment>
<dbReference type="InterPro" id="IPR029055">
    <property type="entry name" value="Ntn_hydrolases_N"/>
</dbReference>
<comment type="subunit">
    <text evidence="4">The 26S proteasome consists of a 20S proteasome core and two 19S regulatory subunits. The 20S proteasome core is composed of 28 subunits that are arranged in four stacked rings, resulting in a barrel-shaped structure. The two end rings are each formed by seven alpha subunits, and the two central rings are each formed by seven beta subunits. The catalytic chamber with the active sites is on the inside of the barrel.</text>
</comment>
<dbReference type="GO" id="GO:0051603">
    <property type="term" value="P:proteolysis involved in protein catabolic process"/>
    <property type="evidence" value="ECO:0007669"/>
    <property type="project" value="InterPro"/>
</dbReference>
<dbReference type="PANTHER" id="PTHR32194:SF6">
    <property type="entry name" value="PROTEASOME SUBUNIT BETA"/>
    <property type="match status" value="1"/>
</dbReference>
<name>A0A1B6GG72_9HEMI</name>